<keyword evidence="6" id="KW-0067">ATP-binding</keyword>
<comment type="pathway">
    <text evidence="1">Cofactor biosynthesis; tetrahydrofolate biosynthesis; 2-amino-4-hydroxy-6-hydroxymethyl-7,8-dihydropteridine diphosphate from 7,8-dihydroneopterin triphosphate: step 4/4.</text>
</comment>
<dbReference type="EC" id="2.7.6.3" evidence="2"/>
<evidence type="ECO:0000256" key="2">
    <source>
        <dbReference type="ARBA" id="ARBA00013253"/>
    </source>
</evidence>
<evidence type="ECO:0000313" key="9">
    <source>
        <dbReference type="EMBL" id="CAH0538578.1"/>
    </source>
</evidence>
<evidence type="ECO:0000313" key="10">
    <source>
        <dbReference type="Proteomes" id="UP000838748"/>
    </source>
</evidence>
<evidence type="ECO:0000256" key="7">
    <source>
        <dbReference type="ARBA" id="ARBA00022909"/>
    </source>
</evidence>
<dbReference type="RefSeq" id="WP_237360860.1">
    <property type="nucleotide sequence ID" value="NZ_CAKLDM010000002.1"/>
</dbReference>
<keyword evidence="7" id="KW-0289">Folate biosynthesis</keyword>
<dbReference type="SUPFAM" id="SSF55083">
    <property type="entry name" value="6-hydroxymethyl-7,8-dihydropterin pyrophosphokinase, HPPK"/>
    <property type="match status" value="1"/>
</dbReference>
<dbReference type="Gene3D" id="3.30.70.560">
    <property type="entry name" value="7,8-Dihydro-6-hydroxymethylpterin-pyrophosphokinase HPPK"/>
    <property type="match status" value="1"/>
</dbReference>
<dbReference type="Proteomes" id="UP000838748">
    <property type="component" value="Unassembled WGS sequence"/>
</dbReference>
<dbReference type="InterPro" id="IPR035907">
    <property type="entry name" value="Hppk_sf"/>
</dbReference>
<dbReference type="CDD" id="cd00483">
    <property type="entry name" value="HPPK"/>
    <property type="match status" value="1"/>
</dbReference>
<name>A0ABM9A2K1_9VIBR</name>
<evidence type="ECO:0000256" key="6">
    <source>
        <dbReference type="ARBA" id="ARBA00022840"/>
    </source>
</evidence>
<dbReference type="GO" id="GO:0003848">
    <property type="term" value="F:2-amino-4-hydroxy-6-hydroxymethyldihydropteridine diphosphokinase activity"/>
    <property type="evidence" value="ECO:0007669"/>
    <property type="project" value="UniProtKB-EC"/>
</dbReference>
<feature type="domain" description="7,8-dihydro-6-hydroxymethylpterin-pyrophosphokinase" evidence="8">
    <location>
        <begin position="5"/>
        <end position="129"/>
    </location>
</feature>
<dbReference type="PANTHER" id="PTHR43071:SF2">
    <property type="entry name" value="2-AMINO-4-HYDROXY-6-HYDROXYMETHYLDIHYDROPTERIDINE PYROPHOSPHOKINASE"/>
    <property type="match status" value="1"/>
</dbReference>
<dbReference type="NCBIfam" id="TIGR01498">
    <property type="entry name" value="folK"/>
    <property type="match status" value="1"/>
</dbReference>
<proteinExistence type="predicted"/>
<keyword evidence="4" id="KW-0547">Nucleotide-binding</keyword>
<keyword evidence="10" id="KW-1185">Reference proteome</keyword>
<gene>
    <name evidence="9" type="primary">folK_1</name>
    <name evidence="9" type="ORF">VMF7928_01501</name>
</gene>
<dbReference type="EMBL" id="CAKLDM010000002">
    <property type="protein sequence ID" value="CAH0538578.1"/>
    <property type="molecule type" value="Genomic_DNA"/>
</dbReference>
<comment type="caution">
    <text evidence="9">The sequence shown here is derived from an EMBL/GenBank/DDBJ whole genome shotgun (WGS) entry which is preliminary data.</text>
</comment>
<sequence length="162" mass="18860">MIVAYIGVGSNIDPCKHSEVAVSELSKLGCDLKVSTIYECDALGFDGQPFYNFVVELQTNLTLTEFSRRLREIEFDWGRKENSDKYQDRTLDLDLILFGEEISEQNPQIPRVDIYKYPFVIQPLYELCPDRVIPSDSKSIRQVWQDSQQLDSLKPVERWFDI</sequence>
<protein>
    <recommendedName>
        <fullName evidence="2">2-amino-4-hydroxy-6-hydroxymethyldihydropteridine diphosphokinase</fullName>
        <ecNumber evidence="2">2.7.6.3</ecNumber>
    </recommendedName>
</protein>
<evidence type="ECO:0000256" key="1">
    <source>
        <dbReference type="ARBA" id="ARBA00005051"/>
    </source>
</evidence>
<dbReference type="Pfam" id="PF01288">
    <property type="entry name" value="HPPK"/>
    <property type="match status" value="1"/>
</dbReference>
<evidence type="ECO:0000256" key="4">
    <source>
        <dbReference type="ARBA" id="ARBA00022741"/>
    </source>
</evidence>
<evidence type="ECO:0000259" key="8">
    <source>
        <dbReference type="Pfam" id="PF01288"/>
    </source>
</evidence>
<keyword evidence="5" id="KW-0418">Kinase</keyword>
<organism evidence="9 10">
    <name type="scientific">Vibrio marisflavi CECT 7928</name>
    <dbReference type="NCBI Taxonomy" id="634439"/>
    <lineage>
        <taxon>Bacteria</taxon>
        <taxon>Pseudomonadati</taxon>
        <taxon>Pseudomonadota</taxon>
        <taxon>Gammaproteobacteria</taxon>
        <taxon>Vibrionales</taxon>
        <taxon>Vibrionaceae</taxon>
        <taxon>Vibrio</taxon>
    </lineage>
</organism>
<dbReference type="InterPro" id="IPR000550">
    <property type="entry name" value="Hppk"/>
</dbReference>
<evidence type="ECO:0000256" key="3">
    <source>
        <dbReference type="ARBA" id="ARBA00022679"/>
    </source>
</evidence>
<keyword evidence="3 9" id="KW-0808">Transferase</keyword>
<accession>A0ABM9A2K1</accession>
<reference evidence="9" key="1">
    <citation type="submission" date="2021-11" db="EMBL/GenBank/DDBJ databases">
        <authorList>
            <person name="Rodrigo-Torres L."/>
            <person name="Arahal R. D."/>
            <person name="Lucena T."/>
        </authorList>
    </citation>
    <scope>NUCLEOTIDE SEQUENCE</scope>
    <source>
        <strain evidence="9">CECT 7928</strain>
    </source>
</reference>
<dbReference type="PANTHER" id="PTHR43071">
    <property type="entry name" value="2-AMINO-4-HYDROXY-6-HYDROXYMETHYLDIHYDROPTERIDINE PYROPHOSPHOKINASE"/>
    <property type="match status" value="1"/>
</dbReference>
<evidence type="ECO:0000256" key="5">
    <source>
        <dbReference type="ARBA" id="ARBA00022777"/>
    </source>
</evidence>